<sequence>MGRFTSFDFPWKLIEDITNGFAVEQKIGSGGYGEIYKGVHPNGQEVAVKKLHHMPGLDEDQFQNELRILTGIYHPNIVQLIGKSYIEQDRCVEHQGRLVFATMIDRAICLEFLPKGSLQNHLSGMRHIRGAKVMTETRRGSRRGSGRCRSRRSQGRRRRRRKATTQSRQMGWDGRVNAEVDAVKPPER</sequence>
<dbReference type="AlphaFoldDB" id="A0A811QMX7"/>
<gene>
    <name evidence="4" type="ORF">NCGR_LOCUS40889</name>
</gene>
<dbReference type="PANTHER" id="PTHR45707">
    <property type="entry name" value="C2 CALCIUM/LIPID-BINDING PLANT PHOSPHORIBOSYLTRANSFERASE FAMILY PROTEIN"/>
    <property type="match status" value="1"/>
</dbReference>
<evidence type="ECO:0000313" key="4">
    <source>
        <dbReference type="EMBL" id="CAD6257404.1"/>
    </source>
</evidence>
<evidence type="ECO:0000256" key="2">
    <source>
        <dbReference type="SAM" id="MobiDB-lite"/>
    </source>
</evidence>
<dbReference type="EMBL" id="CAJGYO010000010">
    <property type="protein sequence ID" value="CAD6257404.1"/>
    <property type="molecule type" value="Genomic_DNA"/>
</dbReference>
<evidence type="ECO:0000313" key="5">
    <source>
        <dbReference type="Proteomes" id="UP000604825"/>
    </source>
</evidence>
<keyword evidence="1" id="KW-0547">Nucleotide-binding</keyword>
<accession>A0A811QMX7</accession>
<evidence type="ECO:0000256" key="1">
    <source>
        <dbReference type="PROSITE-ProRule" id="PRU10141"/>
    </source>
</evidence>
<dbReference type="PROSITE" id="PS50011">
    <property type="entry name" value="PROTEIN_KINASE_DOM"/>
    <property type="match status" value="1"/>
</dbReference>
<organism evidence="4 5">
    <name type="scientific">Miscanthus lutarioriparius</name>
    <dbReference type="NCBI Taxonomy" id="422564"/>
    <lineage>
        <taxon>Eukaryota</taxon>
        <taxon>Viridiplantae</taxon>
        <taxon>Streptophyta</taxon>
        <taxon>Embryophyta</taxon>
        <taxon>Tracheophyta</taxon>
        <taxon>Spermatophyta</taxon>
        <taxon>Magnoliopsida</taxon>
        <taxon>Liliopsida</taxon>
        <taxon>Poales</taxon>
        <taxon>Poaceae</taxon>
        <taxon>PACMAD clade</taxon>
        <taxon>Panicoideae</taxon>
        <taxon>Andropogonodae</taxon>
        <taxon>Andropogoneae</taxon>
        <taxon>Saccharinae</taxon>
        <taxon>Miscanthus</taxon>
    </lineage>
</organism>
<dbReference type="InterPro" id="IPR011009">
    <property type="entry name" value="Kinase-like_dom_sf"/>
</dbReference>
<dbReference type="OrthoDB" id="686240at2759"/>
<feature type="region of interest" description="Disordered" evidence="2">
    <location>
        <begin position="132"/>
        <end position="188"/>
    </location>
</feature>
<reference evidence="4" key="1">
    <citation type="submission" date="2020-10" db="EMBL/GenBank/DDBJ databases">
        <authorList>
            <person name="Han B."/>
            <person name="Lu T."/>
            <person name="Zhao Q."/>
            <person name="Huang X."/>
            <person name="Zhao Y."/>
        </authorList>
    </citation>
    <scope>NUCLEOTIDE SEQUENCE</scope>
</reference>
<dbReference type="Gene3D" id="3.30.200.20">
    <property type="entry name" value="Phosphorylase Kinase, domain 1"/>
    <property type="match status" value="1"/>
</dbReference>
<proteinExistence type="predicted"/>
<feature type="domain" description="Protein kinase" evidence="3">
    <location>
        <begin position="21"/>
        <end position="188"/>
    </location>
</feature>
<feature type="compositionally biased region" description="Basic residues" evidence="2">
    <location>
        <begin position="140"/>
        <end position="163"/>
    </location>
</feature>
<comment type="caution">
    <text evidence="4">The sequence shown here is derived from an EMBL/GenBank/DDBJ whole genome shotgun (WGS) entry which is preliminary data.</text>
</comment>
<protein>
    <recommendedName>
        <fullName evidence="3">Protein kinase domain-containing protein</fullName>
    </recommendedName>
</protein>
<evidence type="ECO:0000259" key="3">
    <source>
        <dbReference type="PROSITE" id="PS50011"/>
    </source>
</evidence>
<dbReference type="Proteomes" id="UP000604825">
    <property type="component" value="Unassembled WGS sequence"/>
</dbReference>
<dbReference type="PROSITE" id="PS00107">
    <property type="entry name" value="PROTEIN_KINASE_ATP"/>
    <property type="match status" value="1"/>
</dbReference>
<dbReference type="InterPro" id="IPR017441">
    <property type="entry name" value="Protein_kinase_ATP_BS"/>
</dbReference>
<dbReference type="GO" id="GO:0004672">
    <property type="term" value="F:protein kinase activity"/>
    <property type="evidence" value="ECO:0007669"/>
    <property type="project" value="InterPro"/>
</dbReference>
<keyword evidence="5" id="KW-1185">Reference proteome</keyword>
<feature type="compositionally biased region" description="Basic and acidic residues" evidence="2">
    <location>
        <begin position="176"/>
        <end position="188"/>
    </location>
</feature>
<dbReference type="InterPro" id="IPR000719">
    <property type="entry name" value="Prot_kinase_dom"/>
</dbReference>
<dbReference type="GO" id="GO:0005524">
    <property type="term" value="F:ATP binding"/>
    <property type="evidence" value="ECO:0007669"/>
    <property type="project" value="UniProtKB-UniRule"/>
</dbReference>
<dbReference type="Pfam" id="PF00069">
    <property type="entry name" value="Pkinase"/>
    <property type="match status" value="1"/>
</dbReference>
<name>A0A811QMX7_9POAL</name>
<feature type="binding site" evidence="1">
    <location>
        <position position="50"/>
    </location>
    <ligand>
        <name>ATP</name>
        <dbReference type="ChEBI" id="CHEBI:30616"/>
    </ligand>
</feature>
<keyword evidence="1" id="KW-0067">ATP-binding</keyword>
<dbReference type="SUPFAM" id="SSF56112">
    <property type="entry name" value="Protein kinase-like (PK-like)"/>
    <property type="match status" value="1"/>
</dbReference>